<organism evidence="4 5">
    <name type="scientific">Micromonas commoda (strain RCC299 / NOUM17 / CCMP2709)</name>
    <name type="common">Picoplanktonic green alga</name>
    <dbReference type="NCBI Taxonomy" id="296587"/>
    <lineage>
        <taxon>Eukaryota</taxon>
        <taxon>Viridiplantae</taxon>
        <taxon>Chlorophyta</taxon>
        <taxon>Mamiellophyceae</taxon>
        <taxon>Mamiellales</taxon>
        <taxon>Mamiellaceae</taxon>
        <taxon>Micromonas</taxon>
    </lineage>
</organism>
<evidence type="ECO:0000313" key="5">
    <source>
        <dbReference type="Proteomes" id="UP000002009"/>
    </source>
</evidence>
<reference evidence="4 5" key="1">
    <citation type="journal article" date="2009" name="Science">
        <title>Green evolution and dynamic adaptations revealed by genomes of the marine picoeukaryotes Micromonas.</title>
        <authorList>
            <person name="Worden A.Z."/>
            <person name="Lee J.H."/>
            <person name="Mock T."/>
            <person name="Rouze P."/>
            <person name="Simmons M.P."/>
            <person name="Aerts A.L."/>
            <person name="Allen A.E."/>
            <person name="Cuvelier M.L."/>
            <person name="Derelle E."/>
            <person name="Everett M.V."/>
            <person name="Foulon E."/>
            <person name="Grimwood J."/>
            <person name="Gundlach H."/>
            <person name="Henrissat B."/>
            <person name="Napoli C."/>
            <person name="McDonald S.M."/>
            <person name="Parker M.S."/>
            <person name="Rombauts S."/>
            <person name="Salamov A."/>
            <person name="Von Dassow P."/>
            <person name="Badger J.H."/>
            <person name="Coutinho P.M."/>
            <person name="Demir E."/>
            <person name="Dubchak I."/>
            <person name="Gentemann C."/>
            <person name="Eikrem W."/>
            <person name="Gready J.E."/>
            <person name="John U."/>
            <person name="Lanier W."/>
            <person name="Lindquist E.A."/>
            <person name="Lucas S."/>
            <person name="Mayer K.F."/>
            <person name="Moreau H."/>
            <person name="Not F."/>
            <person name="Otillar R."/>
            <person name="Panaud O."/>
            <person name="Pangilinan J."/>
            <person name="Paulsen I."/>
            <person name="Piegu B."/>
            <person name="Poliakov A."/>
            <person name="Robbens S."/>
            <person name="Schmutz J."/>
            <person name="Toulza E."/>
            <person name="Wyss T."/>
            <person name="Zelensky A."/>
            <person name="Zhou K."/>
            <person name="Armbrust E.V."/>
            <person name="Bhattacharya D."/>
            <person name="Goodenough U.W."/>
            <person name="Van de Peer Y."/>
            <person name="Grigoriev I.V."/>
        </authorList>
    </citation>
    <scope>NUCLEOTIDE SEQUENCE [LARGE SCALE GENOMIC DNA]</scope>
    <source>
        <strain evidence="5">RCC299 / NOUM17</strain>
    </source>
</reference>
<dbReference type="eggNOG" id="ENOG502STR6">
    <property type="taxonomic scope" value="Eukaryota"/>
</dbReference>
<gene>
    <name evidence="4" type="ORF">MICPUN_103807</name>
</gene>
<dbReference type="AlphaFoldDB" id="C1EGE9"/>
<comment type="similarity">
    <text evidence="3">Belongs to the phosphoglycerate mutase family.</text>
</comment>
<dbReference type="InterPro" id="IPR050275">
    <property type="entry name" value="PGM_Phosphatase"/>
</dbReference>
<dbReference type="GeneID" id="8248437"/>
<evidence type="ECO:0000256" key="3">
    <source>
        <dbReference type="ARBA" id="ARBA00038362"/>
    </source>
</evidence>
<keyword evidence="1" id="KW-0324">Glycolysis</keyword>
<dbReference type="InterPro" id="IPR013078">
    <property type="entry name" value="His_Pase_superF_clade-1"/>
</dbReference>
<dbReference type="SMART" id="SM00855">
    <property type="entry name" value="PGAM"/>
    <property type="match status" value="1"/>
</dbReference>
<dbReference type="OMA" id="QWWTSET"/>
<dbReference type="GO" id="GO:0005737">
    <property type="term" value="C:cytoplasm"/>
    <property type="evidence" value="ECO:0007669"/>
    <property type="project" value="TreeGrafter"/>
</dbReference>
<dbReference type="Proteomes" id="UP000002009">
    <property type="component" value="Chromosome 13"/>
</dbReference>
<dbReference type="SUPFAM" id="SSF53254">
    <property type="entry name" value="Phosphoglycerate mutase-like"/>
    <property type="match status" value="2"/>
</dbReference>
<name>C1EGE9_MICCC</name>
<evidence type="ECO:0000256" key="1">
    <source>
        <dbReference type="ARBA" id="ARBA00023152"/>
    </source>
</evidence>
<sequence>MRGFHKSLKASQEKMGAALNAAAASASDSINSQLPPGYRLRGASVANASSHEFKYGDRVPTYRGPGQVPEPAHLRRGDDGVAEPETHLLIGVEHADGLCHRSAFVAIRVVSQFGDLKGVRAHTLSASAGDGGEKVGSRITWRATRDLRCAPRPGDVLVLEVYAGWDVTERSNAWERCVARAQCSLSAVAEDGSTQLTLHRRLERGRGTGGLNGGVAGVITLRRVPHTDAGVADALSGVDLGVPLPTRKKRLFLVRHGESAWNEATRNTNLMKMMKFDHPLNAAGVAQCQRLAANGAHAIELATAAAGGRVAGEVWSGRGREGRSRGATGAEVAFASASSQIRDVDGSDVNALLARNMNLGDARVGLGPRGVNVDWSVLRSEEAFMAAARGTADGGGGAFIAGDAPVGGVVLTSAAGDGGRYSAGVATAYVGTSNFGTCEDADYPEWIASYARCKKCFVSPLTRAVQTAAFVVQQLPTRDFAGTTLLRSCREVKGTMGSMDCVGISSGTAIVERCAQKLKELVGSIPGGVADVVMASIERRMDHNDAVGQWWTGREDIDSKEEIDERMTDFFDSMRFDPSDVCVVVTHSLFIREMLGRFVSPAFEAAAPVLARRMREHKLENCGCLGIDVVFDDAGTPAVVDAKLMFGSDFVGGK</sequence>
<accession>C1EGE9</accession>
<dbReference type="KEGG" id="mis:MICPUN_103807"/>
<evidence type="ECO:0000256" key="2">
    <source>
        <dbReference type="ARBA" id="ARBA00023235"/>
    </source>
</evidence>
<evidence type="ECO:0000313" key="4">
    <source>
        <dbReference type="EMBL" id="ACO67011.1"/>
    </source>
</evidence>
<dbReference type="InParanoid" id="C1EGE9"/>
<dbReference type="RefSeq" id="XP_002505753.1">
    <property type="nucleotide sequence ID" value="XM_002505707.1"/>
</dbReference>
<protein>
    <submittedName>
        <fullName evidence="4">Uncharacterized protein</fullName>
    </submittedName>
</protein>
<dbReference type="InterPro" id="IPR029033">
    <property type="entry name" value="His_PPase_superfam"/>
</dbReference>
<dbReference type="InterPro" id="IPR001345">
    <property type="entry name" value="PG/BPGM_mutase_AS"/>
</dbReference>
<dbReference type="Gene3D" id="3.40.50.1240">
    <property type="entry name" value="Phosphoglycerate mutase-like"/>
    <property type="match status" value="2"/>
</dbReference>
<dbReference type="PANTHER" id="PTHR48100">
    <property type="entry name" value="BROAD-SPECIFICITY PHOSPHATASE YOR283W-RELATED"/>
    <property type="match status" value="1"/>
</dbReference>
<proteinExistence type="inferred from homology"/>
<dbReference type="PROSITE" id="PS00175">
    <property type="entry name" value="PG_MUTASE"/>
    <property type="match status" value="1"/>
</dbReference>
<dbReference type="OrthoDB" id="428841at2759"/>
<keyword evidence="5" id="KW-1185">Reference proteome</keyword>
<keyword evidence="2" id="KW-0413">Isomerase</keyword>
<dbReference type="EMBL" id="CP001331">
    <property type="protein sequence ID" value="ACO67011.1"/>
    <property type="molecule type" value="Genomic_DNA"/>
</dbReference>
<dbReference type="PANTHER" id="PTHR48100:SF1">
    <property type="entry name" value="HISTIDINE PHOSPHATASE FAMILY PROTEIN-RELATED"/>
    <property type="match status" value="1"/>
</dbReference>
<dbReference type="GO" id="GO:0016791">
    <property type="term" value="F:phosphatase activity"/>
    <property type="evidence" value="ECO:0007669"/>
    <property type="project" value="TreeGrafter"/>
</dbReference>